<sequence>MGTFCAKSLGLSKLSNFMPDNKNAPIETYVHMVTTEIKTLESAYRRGEIHTVTPNLTKDESNALNKLANRKDLVFKATDKGGAVVIMSTEYYIGEIKRLLSDDTTYIKLSGDPLRDVQRKIGSLLQNARDLQVIDEGLAAYLTQENPMTPVFYVLPKIHKNLKEPPGRPIVAGIDSVFTPLARFVDTIIRPYVTSQCSYIQDTGDFLNKVASIVLPKKDVWLVTMDVESLYTSIPHDGGVEAVRLCLEQDETLDGAQKRFTLSCLEMVLRWNYFIFRDEFFLQLKGTAMGSNVAPSYANIFMGKFEEKFIYDNQLFKKHCIKWLRYIDDVFIIWEGPRLSLEQFHREINSACSHIKFTVHIDPQEIAFLDTRVYVGDSKLHTDLFTKETDKNTLLHFSSFHPPQIKRSLPKSQFTRVKRIVSDEKLSKVRMDEMSEKFLSRHYPRTVVDGQRGEVEKVDREQLLKKREKENQARIPFISVYNTLSDNIGKIIRKHWGILKTNLGEIPAFQNPPVMSYKKARTIGSMLVKADMGSGKENRQTVLRPVKRGTFACCSCNCCNNIQKGEVIHHSRSGMPIPISGHHSCTTTFVVYAIKCPCGLVYVGQTSRMARDRIREHKSAIKCKTDGPAGRQTFYGSRPYGFTIKIAGFGYCPEVEKRRQ</sequence>
<dbReference type="PROSITE" id="PS50878">
    <property type="entry name" value="RT_POL"/>
    <property type="match status" value="1"/>
</dbReference>
<dbReference type="InterPro" id="IPR058912">
    <property type="entry name" value="HTH_animal"/>
</dbReference>
<proteinExistence type="predicted"/>
<dbReference type="KEGG" id="xla:121395445"/>
<feature type="domain" description="Reverse transcriptase" evidence="1">
    <location>
        <begin position="136"/>
        <end position="379"/>
    </location>
</feature>
<dbReference type="GeneID" id="121395445"/>
<reference evidence="3 4" key="1">
    <citation type="submission" date="2025-04" db="UniProtKB">
        <authorList>
            <consortium name="RefSeq"/>
        </authorList>
    </citation>
    <scope>IDENTIFICATION</scope>
    <source>
        <strain evidence="3 4">J_2021</strain>
        <tissue evidence="3 4">Erythrocytes</tissue>
    </source>
</reference>
<dbReference type="PANTHER" id="PTHR21301:SF12">
    <property type="match status" value="1"/>
</dbReference>
<name>A0A8J1L5V8_XENLA</name>
<dbReference type="AlphaFoldDB" id="A0A8J1L5V8"/>
<dbReference type="PANTHER" id="PTHR21301">
    <property type="entry name" value="REVERSE TRANSCRIPTASE"/>
    <property type="match status" value="1"/>
</dbReference>
<dbReference type="RefSeq" id="XP_041424933.1">
    <property type="nucleotide sequence ID" value="XM_041568999.1"/>
</dbReference>
<dbReference type="InterPro" id="IPR000477">
    <property type="entry name" value="RT_dom"/>
</dbReference>
<dbReference type="Pfam" id="PF00078">
    <property type="entry name" value="RVT_1"/>
    <property type="match status" value="1"/>
</dbReference>
<gene>
    <name evidence="3 4" type="primary">LOC121395445</name>
</gene>
<accession>A0A8J1L5V8</accession>
<protein>
    <submittedName>
        <fullName evidence="3 4">Uncharacterized protein LOC121395445</fullName>
    </submittedName>
</protein>
<evidence type="ECO:0000313" key="4">
    <source>
        <dbReference type="RefSeq" id="XP_041424933.1"/>
    </source>
</evidence>
<dbReference type="RefSeq" id="XP_041424932.1">
    <property type="nucleotide sequence ID" value="XM_041568998.1"/>
</dbReference>
<evidence type="ECO:0000313" key="3">
    <source>
        <dbReference type="RefSeq" id="XP_041424932.1"/>
    </source>
</evidence>
<keyword evidence="2" id="KW-1185">Reference proteome</keyword>
<organism evidence="2 3">
    <name type="scientific">Xenopus laevis</name>
    <name type="common">African clawed frog</name>
    <dbReference type="NCBI Taxonomy" id="8355"/>
    <lineage>
        <taxon>Eukaryota</taxon>
        <taxon>Metazoa</taxon>
        <taxon>Chordata</taxon>
        <taxon>Craniata</taxon>
        <taxon>Vertebrata</taxon>
        <taxon>Euteleostomi</taxon>
        <taxon>Amphibia</taxon>
        <taxon>Batrachia</taxon>
        <taxon>Anura</taxon>
        <taxon>Pipoidea</taxon>
        <taxon>Pipidae</taxon>
        <taxon>Xenopodinae</taxon>
        <taxon>Xenopus</taxon>
        <taxon>Xenopus</taxon>
    </lineage>
</organism>
<dbReference type="OrthoDB" id="10025388at2759"/>
<dbReference type="Pfam" id="PF26215">
    <property type="entry name" value="HTH_animal"/>
    <property type="match status" value="1"/>
</dbReference>
<evidence type="ECO:0000259" key="1">
    <source>
        <dbReference type="PROSITE" id="PS50878"/>
    </source>
</evidence>
<dbReference type="Proteomes" id="UP000186698">
    <property type="component" value="Chromosome 7L"/>
</dbReference>
<evidence type="ECO:0000313" key="2">
    <source>
        <dbReference type="Proteomes" id="UP000186698"/>
    </source>
</evidence>